<dbReference type="AlphaFoldDB" id="A0A6G9D3J6"/>
<proteinExistence type="predicted"/>
<evidence type="ECO:0000313" key="2">
    <source>
        <dbReference type="Proteomes" id="UP000502345"/>
    </source>
</evidence>
<accession>A0A6G9D3J6</accession>
<name>A0A6G9D3J6_RHOER</name>
<organism evidence="1 2">
    <name type="scientific">Rhodococcus erythropolis</name>
    <name type="common">Arthrobacter picolinophilus</name>
    <dbReference type="NCBI Taxonomy" id="1833"/>
    <lineage>
        <taxon>Bacteria</taxon>
        <taxon>Bacillati</taxon>
        <taxon>Actinomycetota</taxon>
        <taxon>Actinomycetes</taxon>
        <taxon>Mycobacteriales</taxon>
        <taxon>Nocardiaceae</taxon>
        <taxon>Rhodococcus</taxon>
        <taxon>Rhodococcus erythropolis group</taxon>
    </lineage>
</organism>
<geneLocation type="plasmid" evidence="1 2">
    <name>plas1</name>
</geneLocation>
<evidence type="ECO:0000313" key="1">
    <source>
        <dbReference type="EMBL" id="QIP43853.1"/>
    </source>
</evidence>
<keyword evidence="1" id="KW-0614">Plasmid</keyword>
<dbReference type="EMBL" id="CP050125">
    <property type="protein sequence ID" value="QIP43853.1"/>
    <property type="molecule type" value="Genomic_DNA"/>
</dbReference>
<dbReference type="Proteomes" id="UP000502345">
    <property type="component" value="Plasmid plas1"/>
</dbReference>
<gene>
    <name evidence="1" type="ORF">G9444_6610</name>
</gene>
<sequence>MLVRSSITGFVQRNPDALDAFPSSAAKTGGAWPSRRTWSMLAAVLPHLREDDNAAINTAVFGLIGEGAGVEFFSVAT</sequence>
<reference evidence="1 2" key="1">
    <citation type="submission" date="2020-03" db="EMBL/GenBank/DDBJ databases">
        <title>Screen low temperature-resistant strains for efficient degradation of petroleum hydrocarbons under the low temperature.</title>
        <authorList>
            <person name="Wang Y."/>
            <person name="Chen J."/>
        </authorList>
    </citation>
    <scope>NUCLEOTIDE SEQUENCE [LARGE SCALE GENOMIC DNA]</scope>
    <source>
        <strain evidence="1 2">KB1</strain>
        <plasmid evidence="1 2">plas1</plasmid>
    </source>
</reference>
<protein>
    <submittedName>
        <fullName evidence="1">Uncharacterized protein</fullName>
    </submittedName>
</protein>